<name>A0AAN9XIG9_PSOTE</name>
<keyword evidence="2" id="KW-1185">Reference proteome</keyword>
<evidence type="ECO:0000313" key="2">
    <source>
        <dbReference type="Proteomes" id="UP001386955"/>
    </source>
</evidence>
<protein>
    <submittedName>
        <fullName evidence="1">Uncharacterized protein</fullName>
    </submittedName>
</protein>
<accession>A0AAN9XIG9</accession>
<dbReference type="Proteomes" id="UP001386955">
    <property type="component" value="Unassembled WGS sequence"/>
</dbReference>
<evidence type="ECO:0000313" key="1">
    <source>
        <dbReference type="EMBL" id="KAK7393400.1"/>
    </source>
</evidence>
<dbReference type="AlphaFoldDB" id="A0AAN9XIG9"/>
<reference evidence="1 2" key="1">
    <citation type="submission" date="2024-01" db="EMBL/GenBank/DDBJ databases">
        <title>The genomes of 5 underutilized Papilionoideae crops provide insights into root nodulation and disease resistanc.</title>
        <authorList>
            <person name="Jiang F."/>
        </authorList>
    </citation>
    <scope>NUCLEOTIDE SEQUENCE [LARGE SCALE GENOMIC DNA]</scope>
    <source>
        <strain evidence="1">DUOXIRENSHENG_FW03</strain>
        <tissue evidence="1">Leaves</tissue>
    </source>
</reference>
<sequence>MNFHVTLILKWPPHEAKHLLFATKSLYTRGTDGPDDEAQKKLQDHAVNLRRLKSGRSCCNLGTTRLPSLHSGCHDEQVPLYWFQKMTHFDGTSPNT</sequence>
<gene>
    <name evidence="1" type="ORF">VNO78_21954</name>
</gene>
<proteinExistence type="predicted"/>
<dbReference type="EMBL" id="JAYMYS010000005">
    <property type="protein sequence ID" value="KAK7393400.1"/>
    <property type="molecule type" value="Genomic_DNA"/>
</dbReference>
<organism evidence="1 2">
    <name type="scientific">Psophocarpus tetragonolobus</name>
    <name type="common">Winged bean</name>
    <name type="synonym">Dolichos tetragonolobus</name>
    <dbReference type="NCBI Taxonomy" id="3891"/>
    <lineage>
        <taxon>Eukaryota</taxon>
        <taxon>Viridiplantae</taxon>
        <taxon>Streptophyta</taxon>
        <taxon>Embryophyta</taxon>
        <taxon>Tracheophyta</taxon>
        <taxon>Spermatophyta</taxon>
        <taxon>Magnoliopsida</taxon>
        <taxon>eudicotyledons</taxon>
        <taxon>Gunneridae</taxon>
        <taxon>Pentapetalae</taxon>
        <taxon>rosids</taxon>
        <taxon>fabids</taxon>
        <taxon>Fabales</taxon>
        <taxon>Fabaceae</taxon>
        <taxon>Papilionoideae</taxon>
        <taxon>50 kb inversion clade</taxon>
        <taxon>NPAAA clade</taxon>
        <taxon>indigoferoid/millettioid clade</taxon>
        <taxon>Phaseoleae</taxon>
        <taxon>Psophocarpus</taxon>
    </lineage>
</organism>
<comment type="caution">
    <text evidence="1">The sequence shown here is derived from an EMBL/GenBank/DDBJ whole genome shotgun (WGS) entry which is preliminary data.</text>
</comment>